<name>A0A4R2GP86_9BACT</name>
<dbReference type="AlphaFoldDB" id="A0A4R2GP86"/>
<feature type="transmembrane region" description="Helical" evidence="8">
    <location>
        <begin position="69"/>
        <end position="94"/>
    </location>
</feature>
<feature type="transmembrane region" description="Helical" evidence="8">
    <location>
        <begin position="40"/>
        <end position="57"/>
    </location>
</feature>
<keyword evidence="10" id="KW-1185">Reference proteome</keyword>
<accession>A0A4R2GP86</accession>
<dbReference type="RefSeq" id="WP_132432125.1">
    <property type="nucleotide sequence ID" value="NZ_SLWK01000001.1"/>
</dbReference>
<feature type="transmembrane region" description="Helical" evidence="8">
    <location>
        <begin position="16"/>
        <end position="34"/>
    </location>
</feature>
<keyword evidence="4" id="KW-1003">Cell membrane</keyword>
<proteinExistence type="inferred from homology"/>
<keyword evidence="5 8" id="KW-0812">Transmembrane</keyword>
<keyword evidence="6 8" id="KW-1133">Transmembrane helix</keyword>
<evidence type="ECO:0000256" key="4">
    <source>
        <dbReference type="ARBA" id="ARBA00022475"/>
    </source>
</evidence>
<evidence type="ECO:0000256" key="2">
    <source>
        <dbReference type="ARBA" id="ARBA00009773"/>
    </source>
</evidence>
<dbReference type="OrthoDB" id="9793390at2"/>
<dbReference type="Proteomes" id="UP000295221">
    <property type="component" value="Unassembled WGS sequence"/>
</dbReference>
<feature type="transmembrane region" description="Helical" evidence="8">
    <location>
        <begin position="160"/>
        <end position="178"/>
    </location>
</feature>
<dbReference type="InterPro" id="IPR002549">
    <property type="entry name" value="AI-2E-like"/>
</dbReference>
<dbReference type="PANTHER" id="PTHR21716:SF53">
    <property type="entry name" value="PERMEASE PERM-RELATED"/>
    <property type="match status" value="1"/>
</dbReference>
<gene>
    <name evidence="9" type="ORF">EV194_101726</name>
</gene>
<evidence type="ECO:0000256" key="7">
    <source>
        <dbReference type="ARBA" id="ARBA00023136"/>
    </source>
</evidence>
<evidence type="ECO:0000256" key="5">
    <source>
        <dbReference type="ARBA" id="ARBA00022692"/>
    </source>
</evidence>
<evidence type="ECO:0000313" key="10">
    <source>
        <dbReference type="Proteomes" id="UP000295221"/>
    </source>
</evidence>
<dbReference type="GO" id="GO:0005886">
    <property type="term" value="C:plasma membrane"/>
    <property type="evidence" value="ECO:0007669"/>
    <property type="project" value="UniProtKB-SubCell"/>
</dbReference>
<keyword evidence="7 8" id="KW-0472">Membrane</keyword>
<comment type="similarity">
    <text evidence="2">Belongs to the autoinducer-2 exporter (AI-2E) (TC 2.A.86) family.</text>
</comment>
<evidence type="ECO:0000256" key="8">
    <source>
        <dbReference type="SAM" id="Phobius"/>
    </source>
</evidence>
<organism evidence="9 10">
    <name type="scientific">Natronoflexus pectinivorans</name>
    <dbReference type="NCBI Taxonomy" id="682526"/>
    <lineage>
        <taxon>Bacteria</taxon>
        <taxon>Pseudomonadati</taxon>
        <taxon>Bacteroidota</taxon>
        <taxon>Bacteroidia</taxon>
        <taxon>Marinilabiliales</taxon>
        <taxon>Marinilabiliaceae</taxon>
        <taxon>Natronoflexus</taxon>
    </lineage>
</organism>
<evidence type="ECO:0000256" key="6">
    <source>
        <dbReference type="ARBA" id="ARBA00022989"/>
    </source>
</evidence>
<sequence length="381" mass="42840">MEEKNYPLQSEKRYLLVKRTAVVLLAIFLFIYGLMAIRNFLYPIAFGLVLAYLVYPLTRWFEIKGIHRILANFIVIMGTLAFITGLIIAAYHIITPISIDFADLTDKAIDNIAEMIVVTAQYFGIETNNVGESIRNQLGSATEAGGEQLGKVFTATTNTIVAFGLLPVYIFLFLYYRTKFMYFLLGLAGRSRRKKMVTMLREIAAVMVQYQGGVLLVVFILFFINSIGLWIVGVQFAIPLGVTAALFNFIPYFGTLLGGAVPLIFAFLVEGDPILAFKVVILFIVVQFIENNILTPNIVGGNVKINPFFIITGLVAASMVWGIPGMLLIVPFLASIKIIFKHIDFMKPYAFLLGEKGTEKHSIKMDKFKRIWKRVKKKIKK</sequence>
<feature type="transmembrane region" description="Helical" evidence="8">
    <location>
        <begin position="309"/>
        <end position="334"/>
    </location>
</feature>
<feature type="transmembrane region" description="Helical" evidence="8">
    <location>
        <begin position="199"/>
        <end position="224"/>
    </location>
</feature>
<comment type="subcellular location">
    <subcellularLocation>
        <location evidence="1">Cell membrane</location>
        <topology evidence="1">Multi-pass membrane protein</topology>
    </subcellularLocation>
</comment>
<evidence type="ECO:0000256" key="1">
    <source>
        <dbReference type="ARBA" id="ARBA00004651"/>
    </source>
</evidence>
<dbReference type="Pfam" id="PF01594">
    <property type="entry name" value="AI-2E_transport"/>
    <property type="match status" value="1"/>
</dbReference>
<dbReference type="EMBL" id="SLWK01000001">
    <property type="protein sequence ID" value="TCO11092.1"/>
    <property type="molecule type" value="Genomic_DNA"/>
</dbReference>
<protein>
    <submittedName>
        <fullName evidence="9">Putative PurR-regulated permease PerM</fullName>
    </submittedName>
</protein>
<reference evidence="9 10" key="1">
    <citation type="submission" date="2019-03" db="EMBL/GenBank/DDBJ databases">
        <title>Genomic Encyclopedia of Type Strains, Phase IV (KMG-IV): sequencing the most valuable type-strain genomes for metagenomic binning, comparative biology and taxonomic classification.</title>
        <authorList>
            <person name="Goeker M."/>
        </authorList>
    </citation>
    <scope>NUCLEOTIDE SEQUENCE [LARGE SCALE GENOMIC DNA]</scope>
    <source>
        <strain evidence="9 10">DSM 24179</strain>
    </source>
</reference>
<comment type="caution">
    <text evidence="9">The sequence shown here is derived from an EMBL/GenBank/DDBJ whole genome shotgun (WGS) entry which is preliminary data.</text>
</comment>
<evidence type="ECO:0000256" key="3">
    <source>
        <dbReference type="ARBA" id="ARBA00022448"/>
    </source>
</evidence>
<keyword evidence="3" id="KW-0813">Transport</keyword>
<evidence type="ECO:0000313" key="9">
    <source>
        <dbReference type="EMBL" id="TCO11092.1"/>
    </source>
</evidence>
<feature type="transmembrane region" description="Helical" evidence="8">
    <location>
        <begin position="263"/>
        <end position="289"/>
    </location>
</feature>
<dbReference type="PANTHER" id="PTHR21716">
    <property type="entry name" value="TRANSMEMBRANE PROTEIN"/>
    <property type="match status" value="1"/>
</dbReference>